<dbReference type="Gene3D" id="3.40.50.1000">
    <property type="entry name" value="HAD superfamily/HAD-like"/>
    <property type="match status" value="1"/>
</dbReference>
<organism evidence="3 4">
    <name type="scientific">Tetracentron sinense</name>
    <name type="common">Spur-leaf</name>
    <dbReference type="NCBI Taxonomy" id="13715"/>
    <lineage>
        <taxon>Eukaryota</taxon>
        <taxon>Viridiplantae</taxon>
        <taxon>Streptophyta</taxon>
        <taxon>Embryophyta</taxon>
        <taxon>Tracheophyta</taxon>
        <taxon>Spermatophyta</taxon>
        <taxon>Magnoliopsida</taxon>
        <taxon>Trochodendrales</taxon>
        <taxon>Trochodendraceae</taxon>
        <taxon>Tetracentron</taxon>
    </lineage>
</organism>
<dbReference type="GO" id="GO:0004805">
    <property type="term" value="F:trehalose-phosphatase activity"/>
    <property type="evidence" value="ECO:0007669"/>
    <property type="project" value="TreeGrafter"/>
</dbReference>
<accession>A0A834Z0I9</accession>
<protein>
    <recommendedName>
        <fullName evidence="5">Trehalose-phosphatase</fullName>
    </recommendedName>
</protein>
<dbReference type="InterPro" id="IPR003337">
    <property type="entry name" value="Trehalose_PPase"/>
</dbReference>
<dbReference type="SUPFAM" id="SSF56784">
    <property type="entry name" value="HAD-like"/>
    <property type="match status" value="1"/>
</dbReference>
<proteinExistence type="inferred from homology"/>
<evidence type="ECO:0000313" key="3">
    <source>
        <dbReference type="EMBL" id="KAF8398789.1"/>
    </source>
</evidence>
<dbReference type="Proteomes" id="UP000655225">
    <property type="component" value="Unassembled WGS sequence"/>
</dbReference>
<dbReference type="Pfam" id="PF02358">
    <property type="entry name" value="Trehalose_PPase"/>
    <property type="match status" value="1"/>
</dbReference>
<dbReference type="OrthoDB" id="755951at2759"/>
<comment type="similarity">
    <text evidence="1">In the N-terminal section; belongs to the glycosyltransferase 20 family.</text>
</comment>
<dbReference type="InterPro" id="IPR036412">
    <property type="entry name" value="HAD-like_sf"/>
</dbReference>
<keyword evidence="4" id="KW-1185">Reference proteome</keyword>
<dbReference type="InterPro" id="IPR001830">
    <property type="entry name" value="Glyco_trans_20"/>
</dbReference>
<evidence type="ECO:0008006" key="5">
    <source>
        <dbReference type="Google" id="ProtNLM"/>
    </source>
</evidence>
<dbReference type="InterPro" id="IPR023214">
    <property type="entry name" value="HAD_sf"/>
</dbReference>
<dbReference type="GO" id="GO:0005992">
    <property type="term" value="P:trehalose biosynthetic process"/>
    <property type="evidence" value="ECO:0007669"/>
    <property type="project" value="InterPro"/>
</dbReference>
<evidence type="ECO:0000313" key="4">
    <source>
        <dbReference type="Proteomes" id="UP000655225"/>
    </source>
</evidence>
<evidence type="ECO:0000256" key="1">
    <source>
        <dbReference type="ARBA" id="ARBA00005409"/>
    </source>
</evidence>
<dbReference type="EMBL" id="JABCRI010000010">
    <property type="protein sequence ID" value="KAF8398789.1"/>
    <property type="molecule type" value="Genomic_DNA"/>
</dbReference>
<comment type="similarity">
    <text evidence="2">In the C-terminal section; belongs to the trehalose phosphatase family.</text>
</comment>
<evidence type="ECO:0000256" key="2">
    <source>
        <dbReference type="ARBA" id="ARBA00006330"/>
    </source>
</evidence>
<dbReference type="PANTHER" id="PTHR10788">
    <property type="entry name" value="TREHALOSE-6-PHOSPHATE SYNTHASE"/>
    <property type="match status" value="1"/>
</dbReference>
<dbReference type="FunFam" id="3.40.50.1000:FF:000052">
    <property type="entry name" value="Alpha,alpha-trehalose-phosphate synthase [UDP-forming] 6"/>
    <property type="match status" value="1"/>
</dbReference>
<dbReference type="GO" id="GO:0005829">
    <property type="term" value="C:cytosol"/>
    <property type="evidence" value="ECO:0007669"/>
    <property type="project" value="TreeGrafter"/>
</dbReference>
<dbReference type="AlphaFoldDB" id="A0A834Z0I9"/>
<sequence>MREAGYSAEHGYFTRWSRESPWESYMLATDFDWKKIAEPAKELLDHLENVLANEPVVIKRGQHIVEAKPQGISKGIVVENLISTMLSRGKPPDFVLCIGDDRSDEDMFESIARSISDPSLPSIAEVFACTVGQKPSMASTILMILLRSSSCFKALLLHQISHQSQHHLQDIGLKEVLKPALYREAFRFHALGSSSSALCILLYDRSLKHTRPGHWGRRTMFAKVSGEVVHDKEEKKRNENAQQVKAEVEVCFTESEFDGALGKGKRNLIGKVWGTSGSLYELSLGNSQPLWLLLSENLICF</sequence>
<name>A0A834Z0I9_TETSI</name>
<dbReference type="PANTHER" id="PTHR10788:SF46">
    <property type="entry name" value="ALPHA,ALPHA-TREHALOSE-PHOSPHATE SYNTHASE [UDP-FORMING] 11-RELATED"/>
    <property type="match status" value="1"/>
</dbReference>
<gene>
    <name evidence="3" type="ORF">HHK36_014647</name>
</gene>
<reference evidence="3 4" key="1">
    <citation type="submission" date="2020-04" db="EMBL/GenBank/DDBJ databases">
        <title>Plant Genome Project.</title>
        <authorList>
            <person name="Zhang R.-G."/>
        </authorList>
    </citation>
    <scope>NUCLEOTIDE SEQUENCE [LARGE SCALE GENOMIC DNA]</scope>
    <source>
        <strain evidence="3">YNK0</strain>
        <tissue evidence="3">Leaf</tissue>
    </source>
</reference>
<comment type="caution">
    <text evidence="3">The sequence shown here is derived from an EMBL/GenBank/DDBJ whole genome shotgun (WGS) entry which is preliminary data.</text>
</comment>